<dbReference type="AlphaFoldDB" id="A0A367JXG0"/>
<dbReference type="Gene3D" id="1.20.920.10">
    <property type="entry name" value="Bromodomain-like"/>
    <property type="match status" value="1"/>
</dbReference>
<dbReference type="InterPro" id="IPR036427">
    <property type="entry name" value="Bromodomain-like_sf"/>
</dbReference>
<accession>A0A367JXG0</accession>
<organism evidence="2 3">
    <name type="scientific">Rhizopus stolonifer</name>
    <name type="common">Rhizopus nigricans</name>
    <dbReference type="NCBI Taxonomy" id="4846"/>
    <lineage>
        <taxon>Eukaryota</taxon>
        <taxon>Fungi</taxon>
        <taxon>Fungi incertae sedis</taxon>
        <taxon>Mucoromycota</taxon>
        <taxon>Mucoromycotina</taxon>
        <taxon>Mucoromycetes</taxon>
        <taxon>Mucorales</taxon>
        <taxon>Mucorineae</taxon>
        <taxon>Rhizopodaceae</taxon>
        <taxon>Rhizopus</taxon>
    </lineage>
</organism>
<evidence type="ECO:0000256" key="1">
    <source>
        <dbReference type="ARBA" id="ARBA00023117"/>
    </source>
</evidence>
<gene>
    <name evidence="2" type="ORF">CU098_001071</name>
</gene>
<sequence length="320" mass="35958">FNLIVSNAKLYNAVNTIYWKSADKLYEVGSKLIDKAEKQYDEEMSLAAAETSIVGEIQEGKKLSVGRKDSFIKEEDVDIMGIDTNTLSLQKHNRQGFDTASIDIASSRAIVPNKSYYNKKKKKKTVEMGTVYAPDGSLHAVSGVPDPAALLPTEGSFCEPPQLITSNPNTLPSVFYLNRQSSDDAYRNKHQVHSAHFLDYGPFTTLGHQPPGAFYTAQDASYIYPLFGDDRGEAYVKSLWQFLEVEQHDKQLIDIVKKRSDYLTRGAWSVLNETLDKKNDYLTQKDETTENDKQKTISTEFGEVDVSSIINKLLSETNQE</sequence>
<feature type="non-terminal residue" evidence="2">
    <location>
        <position position="1"/>
    </location>
</feature>
<keyword evidence="1" id="KW-0103">Bromodomain</keyword>
<comment type="caution">
    <text evidence="2">The sequence shown here is derived from an EMBL/GenBank/DDBJ whole genome shotgun (WGS) entry which is preliminary data.</text>
</comment>
<evidence type="ECO:0008006" key="4">
    <source>
        <dbReference type="Google" id="ProtNLM"/>
    </source>
</evidence>
<dbReference type="Proteomes" id="UP000253551">
    <property type="component" value="Unassembled WGS sequence"/>
</dbReference>
<dbReference type="SUPFAM" id="SSF47370">
    <property type="entry name" value="Bromodomain"/>
    <property type="match status" value="1"/>
</dbReference>
<protein>
    <recommendedName>
        <fullName evidence="4">Bromo domain-containing protein</fullName>
    </recommendedName>
</protein>
<evidence type="ECO:0000313" key="3">
    <source>
        <dbReference type="Proteomes" id="UP000253551"/>
    </source>
</evidence>
<dbReference type="GO" id="GO:0006325">
    <property type="term" value="P:chromatin organization"/>
    <property type="evidence" value="ECO:0007669"/>
    <property type="project" value="UniProtKB-ARBA"/>
</dbReference>
<proteinExistence type="predicted"/>
<dbReference type="OrthoDB" id="21449at2759"/>
<name>A0A367JXG0_RHIST</name>
<dbReference type="EMBL" id="PJQM01002534">
    <property type="protein sequence ID" value="RCH94626.1"/>
    <property type="molecule type" value="Genomic_DNA"/>
</dbReference>
<evidence type="ECO:0000313" key="2">
    <source>
        <dbReference type="EMBL" id="RCH94626.1"/>
    </source>
</evidence>
<reference evidence="2 3" key="1">
    <citation type="journal article" date="2018" name="G3 (Bethesda)">
        <title>Phylogenetic and Phylogenomic Definition of Rhizopus Species.</title>
        <authorList>
            <person name="Gryganskyi A.P."/>
            <person name="Golan J."/>
            <person name="Dolatabadi S."/>
            <person name="Mondo S."/>
            <person name="Robb S."/>
            <person name="Idnurm A."/>
            <person name="Muszewska A."/>
            <person name="Steczkiewicz K."/>
            <person name="Masonjones S."/>
            <person name="Liao H.L."/>
            <person name="Gajdeczka M.T."/>
            <person name="Anike F."/>
            <person name="Vuek A."/>
            <person name="Anishchenko I.M."/>
            <person name="Voigt K."/>
            <person name="de Hoog G.S."/>
            <person name="Smith M.E."/>
            <person name="Heitman J."/>
            <person name="Vilgalys R."/>
            <person name="Stajich J.E."/>
        </authorList>
    </citation>
    <scope>NUCLEOTIDE SEQUENCE [LARGE SCALE GENOMIC DNA]</scope>
    <source>
        <strain evidence="2 3">LSU 92-RS-03</strain>
    </source>
</reference>
<keyword evidence="3" id="KW-1185">Reference proteome</keyword>
<dbReference type="STRING" id="4846.A0A367JXG0"/>